<evidence type="ECO:0000313" key="2">
    <source>
        <dbReference type="EMBL" id="APH05698.1"/>
    </source>
</evidence>
<dbReference type="EMBL" id="CP016020">
    <property type="protein sequence ID" value="APH05698.1"/>
    <property type="molecule type" value="Genomic_DNA"/>
</dbReference>
<dbReference type="Proteomes" id="UP000181936">
    <property type="component" value="Chromosome"/>
</dbReference>
<dbReference type="Pfam" id="PF10694">
    <property type="entry name" value="DUF2500"/>
    <property type="match status" value="1"/>
</dbReference>
<name>A0A1L3MTM1_9BACI</name>
<organism evidence="2 3">
    <name type="scientific">Bacillus weihaiensis</name>
    <dbReference type="NCBI Taxonomy" id="1547283"/>
    <lineage>
        <taxon>Bacteria</taxon>
        <taxon>Bacillati</taxon>
        <taxon>Bacillota</taxon>
        <taxon>Bacilli</taxon>
        <taxon>Bacillales</taxon>
        <taxon>Bacillaceae</taxon>
        <taxon>Bacillus</taxon>
    </lineage>
</organism>
<evidence type="ECO:0008006" key="4">
    <source>
        <dbReference type="Google" id="ProtNLM"/>
    </source>
</evidence>
<gene>
    <name evidence="2" type="ORF">A9C19_13600</name>
</gene>
<keyword evidence="3" id="KW-1185">Reference proteome</keyword>
<dbReference type="RefSeq" id="WP_072580491.1">
    <property type="nucleotide sequence ID" value="NZ_CP016020.1"/>
</dbReference>
<dbReference type="AlphaFoldDB" id="A0A1L3MTM1"/>
<dbReference type="InterPro" id="IPR019635">
    <property type="entry name" value="DUF2500"/>
</dbReference>
<dbReference type="OrthoDB" id="282886at2"/>
<reference evidence="2 3" key="1">
    <citation type="journal article" date="2016" name="Sci. Rep.">
        <title>Complete genome sequence and transcriptomic analysis of a novel marine strain Bacillus weihaiensis reveals the mechanism of brown algae degradation.</title>
        <authorList>
            <person name="Zhu Y."/>
            <person name="Chen P."/>
            <person name="Bao Y."/>
            <person name="Men Y."/>
            <person name="Zeng Y."/>
            <person name="Yang J."/>
            <person name="Sun J."/>
            <person name="Sun Y."/>
        </authorList>
    </citation>
    <scope>NUCLEOTIDE SEQUENCE [LARGE SCALE GENOMIC DNA]</scope>
    <source>
        <strain evidence="2 3">Alg07</strain>
    </source>
</reference>
<accession>A0A1L3MTM1</accession>
<sequence>MYDPFFMEPSFASLFIGLIFIFIVSVIIFNVARGVKEYTKNEQSPRLSVPAEVKAKRTKVRSAGQNHHSSTSYYVTFEFSSGDRSELKVSGKEFGQLAEGDVGILTFQGTRYVEFERQIVE</sequence>
<dbReference type="STRING" id="1547283.A9C19_13600"/>
<evidence type="ECO:0000256" key="1">
    <source>
        <dbReference type="SAM" id="Phobius"/>
    </source>
</evidence>
<evidence type="ECO:0000313" key="3">
    <source>
        <dbReference type="Proteomes" id="UP000181936"/>
    </source>
</evidence>
<keyword evidence="1" id="KW-1133">Transmembrane helix</keyword>
<keyword evidence="1" id="KW-0812">Transmembrane</keyword>
<keyword evidence="1" id="KW-0472">Membrane</keyword>
<dbReference type="KEGG" id="bwh:A9C19_13600"/>
<dbReference type="Gene3D" id="2.40.50.660">
    <property type="match status" value="1"/>
</dbReference>
<protein>
    <recommendedName>
        <fullName evidence="4">DUF2500 domain-containing protein</fullName>
    </recommendedName>
</protein>
<feature type="transmembrane region" description="Helical" evidence="1">
    <location>
        <begin position="12"/>
        <end position="32"/>
    </location>
</feature>
<proteinExistence type="predicted"/>